<evidence type="ECO:0000259" key="2">
    <source>
        <dbReference type="Pfam" id="PF06580"/>
    </source>
</evidence>
<evidence type="ECO:0000256" key="1">
    <source>
        <dbReference type="SAM" id="Phobius"/>
    </source>
</evidence>
<organism evidence="3 4">
    <name type="scientific">Fibrella aestuarina BUZ 2</name>
    <dbReference type="NCBI Taxonomy" id="1166018"/>
    <lineage>
        <taxon>Bacteria</taxon>
        <taxon>Pseudomonadati</taxon>
        <taxon>Bacteroidota</taxon>
        <taxon>Cytophagia</taxon>
        <taxon>Cytophagales</taxon>
        <taxon>Spirosomataceae</taxon>
        <taxon>Fibrella</taxon>
    </lineage>
</organism>
<proteinExistence type="predicted"/>
<dbReference type="PANTHER" id="PTHR34220:SF7">
    <property type="entry name" value="SENSOR HISTIDINE KINASE YPDA"/>
    <property type="match status" value="1"/>
</dbReference>
<gene>
    <name evidence="3" type="ORF">FAES_5117</name>
</gene>
<dbReference type="HOGENOM" id="CLU_020473_0_2_10"/>
<evidence type="ECO:0000313" key="3">
    <source>
        <dbReference type="EMBL" id="CCH03116.1"/>
    </source>
</evidence>
<dbReference type="eggNOG" id="COG2972">
    <property type="taxonomic scope" value="Bacteria"/>
</dbReference>
<feature type="transmembrane region" description="Helical" evidence="1">
    <location>
        <begin position="15"/>
        <end position="32"/>
    </location>
</feature>
<keyword evidence="1" id="KW-1133">Transmembrane helix</keyword>
<dbReference type="Proteomes" id="UP000011058">
    <property type="component" value="Chromosome"/>
</dbReference>
<reference evidence="3 4" key="1">
    <citation type="journal article" date="2012" name="J. Bacteriol.">
        <title>Genome Sequence of Fibrella aestuarina BUZ 2T, a Filamentous Marine Bacterium.</title>
        <authorList>
            <person name="Filippini M."/>
            <person name="Qi W."/>
            <person name="Blom J."/>
            <person name="Goesmann A."/>
            <person name="Smits T.H."/>
            <person name="Bagheri H.C."/>
        </authorList>
    </citation>
    <scope>NUCLEOTIDE SEQUENCE [LARGE SCALE GENOMIC DNA]</scope>
    <source>
        <strain evidence="4">BUZ 2T</strain>
    </source>
</reference>
<dbReference type="GO" id="GO:0016020">
    <property type="term" value="C:membrane"/>
    <property type="evidence" value="ECO:0007669"/>
    <property type="project" value="InterPro"/>
</dbReference>
<keyword evidence="1" id="KW-0812">Transmembrane</keyword>
<name>I0KG63_9BACT</name>
<protein>
    <submittedName>
        <fullName evidence="3">Signal transduction histidine kinase, LytS</fullName>
    </submittedName>
</protein>
<keyword evidence="1" id="KW-0472">Membrane</keyword>
<feature type="transmembrane region" description="Helical" evidence="1">
    <location>
        <begin position="44"/>
        <end position="61"/>
    </location>
</feature>
<feature type="domain" description="Signal transduction histidine kinase internal region" evidence="2">
    <location>
        <begin position="166"/>
        <end position="242"/>
    </location>
</feature>
<keyword evidence="3" id="KW-0418">Kinase</keyword>
<feature type="transmembrane region" description="Helical" evidence="1">
    <location>
        <begin position="126"/>
        <end position="145"/>
    </location>
</feature>
<dbReference type="PANTHER" id="PTHR34220">
    <property type="entry name" value="SENSOR HISTIDINE KINASE YPDA"/>
    <property type="match status" value="1"/>
</dbReference>
<dbReference type="InterPro" id="IPR050640">
    <property type="entry name" value="Bact_2-comp_sensor_kinase"/>
</dbReference>
<dbReference type="KEGG" id="fae:FAES_5117"/>
<feature type="transmembrane region" description="Helical" evidence="1">
    <location>
        <begin position="82"/>
        <end position="106"/>
    </location>
</feature>
<accession>I0KG63</accession>
<dbReference type="AlphaFoldDB" id="I0KG63"/>
<dbReference type="InterPro" id="IPR010559">
    <property type="entry name" value="Sig_transdc_His_kin_internal"/>
</dbReference>
<dbReference type="EMBL" id="HE796683">
    <property type="protein sequence ID" value="CCH03116.1"/>
    <property type="molecule type" value="Genomic_DNA"/>
</dbReference>
<evidence type="ECO:0000313" key="4">
    <source>
        <dbReference type="Proteomes" id="UP000011058"/>
    </source>
</evidence>
<dbReference type="RefSeq" id="WP_015334215.1">
    <property type="nucleotide sequence ID" value="NC_020054.1"/>
</dbReference>
<dbReference type="STRING" id="1166018.FAES_5117"/>
<keyword evidence="4" id="KW-1185">Reference proteome</keyword>
<dbReference type="GO" id="GO:0000155">
    <property type="term" value="F:phosphorelay sensor kinase activity"/>
    <property type="evidence" value="ECO:0007669"/>
    <property type="project" value="InterPro"/>
</dbReference>
<keyword evidence="3" id="KW-0808">Transferase</keyword>
<dbReference type="PATRIC" id="fig|1166018.3.peg.2092"/>
<sequence>MNAPAHPLHQLNDKWMRIVGVPLLALLGQWVMYGYTSVPYPDDWRIPFFFMLGSVLVWEVNRQGIMLSRQRYPNLPQTRQRVLFQLLWFVTFSTLIRITQTAFYHWLNLWPTEDYLLFKPYFFNTLVSVVGTIQVAACYEGIYLYRCWRASYTETVELKKENLQSQLESLKTQINPHFLFNNLNSLSALISSDAPLAEEFLDQLSSVYRYLLQQNTRDLCPLSDEIQFIEAYFHLIKTRFGDGICLEMAVDPTYLSFQVPPLTLQLLFENAIKHNIISSSRPLTIRLYTQDKYLIVENNLQKKKLSVPSSQIGLQNIMLKYKLLDQSTVTVHQDDLRFLVKVPLITPAVDADALLL</sequence>
<dbReference type="Pfam" id="PF06580">
    <property type="entry name" value="His_kinase"/>
    <property type="match status" value="1"/>
</dbReference>